<comment type="caution">
    <text evidence="14">The sequence shown here is derived from an EMBL/GenBank/DDBJ whole genome shotgun (WGS) entry which is preliminary data.</text>
</comment>
<evidence type="ECO:0000313" key="14">
    <source>
        <dbReference type="EMBL" id="NKG20478.1"/>
    </source>
</evidence>
<evidence type="ECO:0000256" key="7">
    <source>
        <dbReference type="ARBA" id="ARBA00022695"/>
    </source>
</evidence>
<dbReference type="PANTHER" id="PTHR17490:SF16">
    <property type="entry name" value="THREONYLCARBAMOYL-AMP SYNTHASE"/>
    <property type="match status" value="1"/>
</dbReference>
<gene>
    <name evidence="14" type="ORF">HED64_07100</name>
</gene>
<dbReference type="RefSeq" id="WP_168151358.1">
    <property type="nucleotide sequence ID" value="NZ_JAAWVT010000002.1"/>
</dbReference>
<feature type="region of interest" description="Disordered" evidence="12">
    <location>
        <begin position="250"/>
        <end position="301"/>
    </location>
</feature>
<evidence type="ECO:0000256" key="2">
    <source>
        <dbReference type="ARBA" id="ARBA00007663"/>
    </source>
</evidence>
<accession>A0ABX1G2J5</accession>
<keyword evidence="9" id="KW-0067">ATP-binding</keyword>
<comment type="similarity">
    <text evidence="2">Belongs to the SUA5 family.</text>
</comment>
<feature type="domain" description="YrdC-like" evidence="13">
    <location>
        <begin position="14"/>
        <end position="202"/>
    </location>
</feature>
<keyword evidence="5" id="KW-0808">Transferase</keyword>
<feature type="compositionally biased region" description="Polar residues" evidence="12">
    <location>
        <begin position="278"/>
        <end position="292"/>
    </location>
</feature>
<reference evidence="14 15" key="1">
    <citation type="submission" date="2020-04" db="EMBL/GenBank/DDBJ databases">
        <title>Paeniglutamicibacter sp. ANT13_2, a novel actinomycete isolated from sediment in Antarctica.</title>
        <authorList>
            <person name="Sakdapetsiri C."/>
            <person name="Pinyakong O."/>
        </authorList>
    </citation>
    <scope>NUCLEOTIDE SEQUENCE [LARGE SCALE GENOMIC DNA]</scope>
    <source>
        <strain evidence="14 15">ANT13_2</strain>
    </source>
</reference>
<proteinExistence type="inferred from homology"/>
<evidence type="ECO:0000256" key="6">
    <source>
        <dbReference type="ARBA" id="ARBA00022694"/>
    </source>
</evidence>
<dbReference type="InterPro" id="IPR006070">
    <property type="entry name" value="Sua5-like_dom"/>
</dbReference>
<dbReference type="Proteomes" id="UP000746595">
    <property type="component" value="Unassembled WGS sequence"/>
</dbReference>
<dbReference type="EMBL" id="JAAWVT010000002">
    <property type="protein sequence ID" value="NKG20478.1"/>
    <property type="molecule type" value="Genomic_DNA"/>
</dbReference>
<keyword evidence="8" id="KW-0547">Nucleotide-binding</keyword>
<dbReference type="Pfam" id="PF01300">
    <property type="entry name" value="Sua5_yciO_yrdC"/>
    <property type="match status" value="1"/>
</dbReference>
<keyword evidence="6" id="KW-0819">tRNA processing</keyword>
<evidence type="ECO:0000256" key="8">
    <source>
        <dbReference type="ARBA" id="ARBA00022741"/>
    </source>
</evidence>
<evidence type="ECO:0000256" key="5">
    <source>
        <dbReference type="ARBA" id="ARBA00022679"/>
    </source>
</evidence>
<dbReference type="SUPFAM" id="SSF55821">
    <property type="entry name" value="YrdC/RibB"/>
    <property type="match status" value="1"/>
</dbReference>
<keyword evidence="15" id="KW-1185">Reference proteome</keyword>
<name>A0ABX1G2J5_9MICC</name>
<evidence type="ECO:0000256" key="3">
    <source>
        <dbReference type="ARBA" id="ARBA00012584"/>
    </source>
</evidence>
<evidence type="ECO:0000256" key="11">
    <source>
        <dbReference type="ARBA" id="ARBA00048366"/>
    </source>
</evidence>
<evidence type="ECO:0000256" key="9">
    <source>
        <dbReference type="ARBA" id="ARBA00022840"/>
    </source>
</evidence>
<organism evidence="14 15">
    <name type="scientific">Paeniglutamicibacter terrestris</name>
    <dbReference type="NCBI Taxonomy" id="2723403"/>
    <lineage>
        <taxon>Bacteria</taxon>
        <taxon>Bacillati</taxon>
        <taxon>Actinomycetota</taxon>
        <taxon>Actinomycetes</taxon>
        <taxon>Micrococcales</taxon>
        <taxon>Micrococcaceae</taxon>
        <taxon>Paeniglutamicibacter</taxon>
    </lineage>
</organism>
<dbReference type="NCBIfam" id="TIGR00057">
    <property type="entry name" value="L-threonylcarbamoyladenylate synthase"/>
    <property type="match status" value="1"/>
</dbReference>
<evidence type="ECO:0000256" key="4">
    <source>
        <dbReference type="ARBA" id="ARBA00022490"/>
    </source>
</evidence>
<keyword evidence="7" id="KW-0548">Nucleotidyltransferase</keyword>
<dbReference type="InterPro" id="IPR017945">
    <property type="entry name" value="DHBP_synth_RibB-like_a/b_dom"/>
</dbReference>
<protein>
    <recommendedName>
        <fullName evidence="10">L-threonylcarbamoyladenylate synthase</fullName>
        <ecNumber evidence="3">2.7.7.87</ecNumber>
    </recommendedName>
    <alternativeName>
        <fullName evidence="10">L-threonylcarbamoyladenylate synthase</fullName>
    </alternativeName>
</protein>
<sequence length="301" mass="31055">MTSRFDAHDSIDLEAGLEAARTALAANRCIVMPTDTVYGIAADAFSAQAVATLLAAKGRGRSMPPPVLMPAMATMDGLATDVPLVARNLAEKFWPGALTLILPAQPSLTWDLGETRGTVALRVPDDEVARALLRTTGPLAVSSANRTGHPAAATAAEAFDQLGESVEVYLEAGPRPVSGEALSSTIIDCTLTPPRVVRAGALSLEQLRTVAPELLDIDGHSAIDEGEDAVVPTDAAEIAEATDVADAAELGEDVQTTEPVETAAPELALEIDADAESTPGTSAAQQEDTNGVTPGESPRES</sequence>
<dbReference type="EC" id="2.7.7.87" evidence="3"/>
<evidence type="ECO:0000259" key="13">
    <source>
        <dbReference type="PROSITE" id="PS51163"/>
    </source>
</evidence>
<dbReference type="Gene3D" id="3.90.870.10">
    <property type="entry name" value="DHBP synthase"/>
    <property type="match status" value="1"/>
</dbReference>
<evidence type="ECO:0000256" key="12">
    <source>
        <dbReference type="SAM" id="MobiDB-lite"/>
    </source>
</evidence>
<evidence type="ECO:0000256" key="1">
    <source>
        <dbReference type="ARBA" id="ARBA00004496"/>
    </source>
</evidence>
<dbReference type="PROSITE" id="PS51163">
    <property type="entry name" value="YRDC"/>
    <property type="match status" value="1"/>
</dbReference>
<keyword evidence="4" id="KW-0963">Cytoplasm</keyword>
<comment type="subcellular location">
    <subcellularLocation>
        <location evidence="1">Cytoplasm</location>
    </subcellularLocation>
</comment>
<evidence type="ECO:0000256" key="10">
    <source>
        <dbReference type="ARBA" id="ARBA00029774"/>
    </source>
</evidence>
<evidence type="ECO:0000313" key="15">
    <source>
        <dbReference type="Proteomes" id="UP000746595"/>
    </source>
</evidence>
<comment type="catalytic activity">
    <reaction evidence="11">
        <text>L-threonine + hydrogencarbonate + ATP = L-threonylcarbamoyladenylate + diphosphate + H2O</text>
        <dbReference type="Rhea" id="RHEA:36407"/>
        <dbReference type="ChEBI" id="CHEBI:15377"/>
        <dbReference type="ChEBI" id="CHEBI:17544"/>
        <dbReference type="ChEBI" id="CHEBI:30616"/>
        <dbReference type="ChEBI" id="CHEBI:33019"/>
        <dbReference type="ChEBI" id="CHEBI:57926"/>
        <dbReference type="ChEBI" id="CHEBI:73682"/>
        <dbReference type="EC" id="2.7.7.87"/>
    </reaction>
</comment>
<dbReference type="PANTHER" id="PTHR17490">
    <property type="entry name" value="SUA5"/>
    <property type="match status" value="1"/>
</dbReference>
<dbReference type="InterPro" id="IPR050156">
    <property type="entry name" value="TC-AMP_synthase_SUA5"/>
</dbReference>